<dbReference type="AlphaFoldDB" id="A0A2D2AX44"/>
<keyword evidence="3" id="KW-1185">Reference proteome</keyword>
<gene>
    <name evidence="2" type="ORF">CSW64_09305</name>
</gene>
<dbReference type="PROSITE" id="PS51819">
    <property type="entry name" value="VOC"/>
    <property type="match status" value="1"/>
</dbReference>
<dbReference type="CDD" id="cd07246">
    <property type="entry name" value="VOC_like"/>
    <property type="match status" value="1"/>
</dbReference>
<dbReference type="OrthoDB" id="9795306at2"/>
<dbReference type="InterPro" id="IPR004360">
    <property type="entry name" value="Glyas_Fos-R_dOase_dom"/>
</dbReference>
<sequence>MTERLEREIGLWPYITIRDGRAREALDWYAKALGAEVAYSADAQDGKRVMHATLRVNGSWLMLSDDFPEHGGGTPAPAAVTLHLTVDDADPWWDRALAAGAEVRMPLEDQFWGDRYGQFSDPFGHRWSVGGPAKG</sequence>
<protein>
    <submittedName>
        <fullName evidence="2">Glyoxalase</fullName>
    </submittedName>
</protein>
<evidence type="ECO:0000259" key="1">
    <source>
        <dbReference type="PROSITE" id="PS51819"/>
    </source>
</evidence>
<dbReference type="InterPro" id="IPR029068">
    <property type="entry name" value="Glyas_Bleomycin-R_OHBP_Dase"/>
</dbReference>
<dbReference type="Gene3D" id="3.30.720.120">
    <property type="match status" value="1"/>
</dbReference>
<organism evidence="2 3">
    <name type="scientific">Caulobacter mirabilis</name>
    <dbReference type="NCBI Taxonomy" id="69666"/>
    <lineage>
        <taxon>Bacteria</taxon>
        <taxon>Pseudomonadati</taxon>
        <taxon>Pseudomonadota</taxon>
        <taxon>Alphaproteobacteria</taxon>
        <taxon>Caulobacterales</taxon>
        <taxon>Caulobacteraceae</taxon>
        <taxon>Caulobacter</taxon>
    </lineage>
</organism>
<proteinExistence type="predicted"/>
<dbReference type="PANTHER" id="PTHR34109:SF1">
    <property type="entry name" value="VOC DOMAIN-CONTAINING PROTEIN"/>
    <property type="match status" value="1"/>
</dbReference>
<evidence type="ECO:0000313" key="2">
    <source>
        <dbReference type="EMBL" id="ATQ42588.1"/>
    </source>
</evidence>
<feature type="domain" description="VOC" evidence="1">
    <location>
        <begin position="11"/>
        <end position="132"/>
    </location>
</feature>
<dbReference type="EMBL" id="CP024201">
    <property type="protein sequence ID" value="ATQ42588.1"/>
    <property type="molecule type" value="Genomic_DNA"/>
</dbReference>
<evidence type="ECO:0000313" key="3">
    <source>
        <dbReference type="Proteomes" id="UP000228945"/>
    </source>
</evidence>
<dbReference type="SUPFAM" id="SSF54593">
    <property type="entry name" value="Glyoxalase/Bleomycin resistance protein/Dihydroxybiphenyl dioxygenase"/>
    <property type="match status" value="1"/>
</dbReference>
<name>A0A2D2AX44_9CAUL</name>
<dbReference type="RefSeq" id="WP_099621842.1">
    <property type="nucleotide sequence ID" value="NZ_CP024201.1"/>
</dbReference>
<dbReference type="Proteomes" id="UP000228945">
    <property type="component" value="Chromosome"/>
</dbReference>
<accession>A0A2D2AX44</accession>
<reference evidence="2 3" key="1">
    <citation type="submission" date="2017-10" db="EMBL/GenBank/DDBJ databases">
        <title>Genome sequence of Caulobacter mirabilis FWC38.</title>
        <authorList>
            <person name="Fiebig A."/>
            <person name="Crosson S."/>
        </authorList>
    </citation>
    <scope>NUCLEOTIDE SEQUENCE [LARGE SCALE GENOMIC DNA]</scope>
    <source>
        <strain evidence="2 3">FWC 38</strain>
    </source>
</reference>
<dbReference type="PANTHER" id="PTHR34109">
    <property type="entry name" value="BNAUNNG04460D PROTEIN-RELATED"/>
    <property type="match status" value="1"/>
</dbReference>
<dbReference type="InterPro" id="IPR037523">
    <property type="entry name" value="VOC_core"/>
</dbReference>
<dbReference type="Gene3D" id="3.30.720.110">
    <property type="match status" value="1"/>
</dbReference>
<dbReference type="KEGG" id="cmb:CSW64_09305"/>
<dbReference type="Pfam" id="PF00903">
    <property type="entry name" value="Glyoxalase"/>
    <property type="match status" value="1"/>
</dbReference>